<dbReference type="InterPro" id="IPR027417">
    <property type="entry name" value="P-loop_NTPase"/>
</dbReference>
<dbReference type="CDD" id="cd06008">
    <property type="entry name" value="NF-X1-zinc-finger"/>
    <property type="match status" value="1"/>
</dbReference>
<feature type="compositionally biased region" description="Basic and acidic residues" evidence="1">
    <location>
        <begin position="1232"/>
        <end position="1266"/>
    </location>
</feature>
<feature type="compositionally biased region" description="Basic and acidic residues" evidence="1">
    <location>
        <begin position="1354"/>
        <end position="1379"/>
    </location>
</feature>
<sequence length="1386" mass="156001">MSRVSKLKKRFNDVLSGAVKIDPRGATLFLQGLCAHDDSVACLNAIVESPHGLSSVQTAMRFDLSIQFMNELGSTVLGHLLKASSVGGAVLDDLLFSMVEPPIFWSPFVGAFQKGELRDDAQLVFGGVLVRLLMMSGKDTTQYRGLAALPSILDNLLGSSNQEIREIGHRIKHILNTATVTTPLAVLCGPGGRHDNDFVDFREIAILPTGDEVLCQQAPFIRPSFLDDPDSIETRVEDYLDNAFRMLREDMVYEMREEVQIALQKKKGKHRGLRIDGLSMIDVYTGTEERKTRWGLMLQCRTDFKQFSGVGDKARETFLKKDPRGSKILKHQSLACLVADEQIVSFGTINRVEELLARNPPVIVLQLNGEASIAKTLSCLSTSKSVRLVQIDTATFAFEPVLAALQKMRSVPLCEEILFWEDGKPVAGASNATKVSHVTRAIARNLSVDLKTVLSLAKSIILDKSQAMSTLAGLAQRVSLIQGPPGTGKSFIGALLAKAIHDETDQTILVVCYTNHALDQFLNDLLENGIPDTSMVRLGGRSDKTVEHLTLQKQPRGRFSRSKADWGQIDELKRNSAGLEGQLNRSFRGLVNVTDKDLLSLLKRNHLEFYEAFEVPDDEDGMTRVGRGGHAVGEEYLISRWMKGQDAGVFKHEPHVRASARIWRMDASSRQEHLTRWENEITSDMMEKVCQAGREYDTCQDRLKRMFGESTIAIMKQKRIIGCTTTGAAIYADAIKEARPNVLLVEEAGEILESHVLTALGPSIDQMILIGDHKQLRPKVNSYQLTVEKGDGFDLNRSLFERLVLKGFPHETLSTQHRMRPEISAFIRELTYPELVDAPTTRNRPDIRGVLKNVIFIDHSHPEDEDSRIADRGDGSSTSSKQNTYEAQMVLKIVRYLAQQGYRSENIVILTPYLGQLYKLRDALKNDNDPVLNDMDSSDLARAGLLPTAPTGSKATKARIHLATIDNYQGEESDIVIASLTRSNKSNTIGFMDSPERLNVLLSRARNGMILIGNSRTFMHSKRGGGLWGRLIKLLQDGQYMYQGFPVYCQKHPDRTVLLKQPNDFNDHSPDGGCTETCGAIRDCSHICPMRCHPNRSGLNNLDDHATIPCKQRMGGKCPAGIHGLTWECHSGPPDTCSACVREAKRLEEQAKRDLEAQEKREAAEAEHQRRMAELEARLQAEKAAEEERKRQQERERLREAEEKLRLQRALEAAAAERARQEVEAERLRQAAEKRRLQREQAEKAAEEERKLQQERDRLRQAEEKRRLQRALEAAAAERVRQEEEAKRLRQAAEERRLRREQEAADSERIMQEERARWLQRLEEARAAQLERQREQEAQQLALRRQAALRAAREKEEARAAAVARAREYDAEQERKKQESSGCMIQ</sequence>
<evidence type="ECO:0000259" key="3">
    <source>
        <dbReference type="Pfam" id="PF13087"/>
    </source>
</evidence>
<feature type="region of interest" description="Disordered" evidence="1">
    <location>
        <begin position="1152"/>
        <end position="1173"/>
    </location>
</feature>
<evidence type="ECO:0000259" key="2">
    <source>
        <dbReference type="Pfam" id="PF13086"/>
    </source>
</evidence>
<evidence type="ECO:0000313" key="5">
    <source>
        <dbReference type="Proteomes" id="UP000053820"/>
    </source>
</evidence>
<keyword evidence="5" id="KW-1185">Reference proteome</keyword>
<dbReference type="InterPro" id="IPR047187">
    <property type="entry name" value="SF1_C_Upf1"/>
</dbReference>
<feature type="domain" description="DNA2/NAM7 helicase helicase" evidence="2">
    <location>
        <begin position="462"/>
        <end position="782"/>
    </location>
</feature>
<dbReference type="FunFam" id="3.40.50.300:FF:001660">
    <property type="entry name" value="NF-X1 finger and helicase protein, putative"/>
    <property type="match status" value="1"/>
</dbReference>
<name>A0A0C9W8F5_9AGAM</name>
<dbReference type="Gene3D" id="3.40.50.300">
    <property type="entry name" value="P-loop containing nucleotide triphosphate hydrolases"/>
    <property type="match status" value="3"/>
</dbReference>
<organism evidence="4 5">
    <name type="scientific">Hydnomerulius pinastri MD-312</name>
    <dbReference type="NCBI Taxonomy" id="994086"/>
    <lineage>
        <taxon>Eukaryota</taxon>
        <taxon>Fungi</taxon>
        <taxon>Dikarya</taxon>
        <taxon>Basidiomycota</taxon>
        <taxon>Agaricomycotina</taxon>
        <taxon>Agaricomycetes</taxon>
        <taxon>Agaricomycetidae</taxon>
        <taxon>Boletales</taxon>
        <taxon>Boletales incertae sedis</taxon>
        <taxon>Leucogyrophana</taxon>
    </lineage>
</organism>
<feature type="region of interest" description="Disordered" evidence="1">
    <location>
        <begin position="1232"/>
        <end position="1310"/>
    </location>
</feature>
<dbReference type="GO" id="GO:0031380">
    <property type="term" value="C:nuclear RNA-directed RNA polymerase complex"/>
    <property type="evidence" value="ECO:0007669"/>
    <property type="project" value="TreeGrafter"/>
</dbReference>
<dbReference type="Pfam" id="PF13086">
    <property type="entry name" value="AAA_11"/>
    <property type="match status" value="1"/>
</dbReference>
<feature type="compositionally biased region" description="Basic and acidic residues" evidence="1">
    <location>
        <begin position="863"/>
        <end position="874"/>
    </location>
</feature>
<dbReference type="HOGENOM" id="CLU_005405_0_0_1"/>
<dbReference type="Pfam" id="PF13087">
    <property type="entry name" value="AAA_12"/>
    <property type="match status" value="1"/>
</dbReference>
<dbReference type="EMBL" id="KN839891">
    <property type="protein sequence ID" value="KIJ59311.1"/>
    <property type="molecule type" value="Genomic_DNA"/>
</dbReference>
<dbReference type="Proteomes" id="UP000053820">
    <property type="component" value="Unassembled WGS sequence"/>
</dbReference>
<dbReference type="SUPFAM" id="SSF52540">
    <property type="entry name" value="P-loop containing nucleoside triphosphate hydrolases"/>
    <property type="match status" value="1"/>
</dbReference>
<proteinExistence type="predicted"/>
<dbReference type="PANTHER" id="PTHR10887">
    <property type="entry name" value="DNA2/NAM7 HELICASE FAMILY"/>
    <property type="match status" value="1"/>
</dbReference>
<reference evidence="4 5" key="1">
    <citation type="submission" date="2014-04" db="EMBL/GenBank/DDBJ databases">
        <title>Evolutionary Origins and Diversification of the Mycorrhizal Mutualists.</title>
        <authorList>
            <consortium name="DOE Joint Genome Institute"/>
            <consortium name="Mycorrhizal Genomics Consortium"/>
            <person name="Kohler A."/>
            <person name="Kuo A."/>
            <person name="Nagy L.G."/>
            <person name="Floudas D."/>
            <person name="Copeland A."/>
            <person name="Barry K.W."/>
            <person name="Cichocki N."/>
            <person name="Veneault-Fourrey C."/>
            <person name="LaButti K."/>
            <person name="Lindquist E.A."/>
            <person name="Lipzen A."/>
            <person name="Lundell T."/>
            <person name="Morin E."/>
            <person name="Murat C."/>
            <person name="Riley R."/>
            <person name="Ohm R."/>
            <person name="Sun H."/>
            <person name="Tunlid A."/>
            <person name="Henrissat B."/>
            <person name="Grigoriev I.V."/>
            <person name="Hibbett D.S."/>
            <person name="Martin F."/>
        </authorList>
    </citation>
    <scope>NUCLEOTIDE SEQUENCE [LARGE SCALE GENOMIC DNA]</scope>
    <source>
        <strain evidence="4 5">MD-312</strain>
    </source>
</reference>
<dbReference type="CDD" id="cd18808">
    <property type="entry name" value="SF1_C_Upf1"/>
    <property type="match status" value="1"/>
</dbReference>
<dbReference type="GO" id="GO:0004386">
    <property type="term" value="F:helicase activity"/>
    <property type="evidence" value="ECO:0007669"/>
    <property type="project" value="InterPro"/>
</dbReference>
<evidence type="ECO:0000313" key="4">
    <source>
        <dbReference type="EMBL" id="KIJ59311.1"/>
    </source>
</evidence>
<dbReference type="OrthoDB" id="2423195at2759"/>
<feature type="domain" description="DNA2/NAM7 helicase-like C-terminal" evidence="3">
    <location>
        <begin position="795"/>
        <end position="1015"/>
    </location>
</feature>
<feature type="region of interest" description="Disordered" evidence="1">
    <location>
        <begin position="863"/>
        <end position="882"/>
    </location>
</feature>
<accession>A0A0C9W8F5</accession>
<dbReference type="InterPro" id="IPR041679">
    <property type="entry name" value="DNA2/NAM7-like_C"/>
</dbReference>
<protein>
    <recommendedName>
        <fullName evidence="6">P-loop containing nucleoside triphosphate hydrolase protein</fullName>
    </recommendedName>
</protein>
<dbReference type="GO" id="GO:0031048">
    <property type="term" value="P:regulatory ncRNA-mediated heterochromatin formation"/>
    <property type="evidence" value="ECO:0007669"/>
    <property type="project" value="TreeGrafter"/>
</dbReference>
<dbReference type="InterPro" id="IPR041677">
    <property type="entry name" value="DNA2/NAM7_AAA_11"/>
</dbReference>
<dbReference type="CDD" id="cd17936">
    <property type="entry name" value="EEXXEc_NFX1"/>
    <property type="match status" value="1"/>
</dbReference>
<feature type="region of interest" description="Disordered" evidence="1">
    <location>
        <begin position="1354"/>
        <end position="1386"/>
    </location>
</feature>
<evidence type="ECO:0008006" key="6">
    <source>
        <dbReference type="Google" id="ProtNLM"/>
    </source>
</evidence>
<evidence type="ECO:0000256" key="1">
    <source>
        <dbReference type="SAM" id="MobiDB-lite"/>
    </source>
</evidence>
<dbReference type="InterPro" id="IPR045055">
    <property type="entry name" value="DNA2/NAM7-like"/>
</dbReference>
<feature type="compositionally biased region" description="Basic and acidic residues" evidence="1">
    <location>
        <begin position="1276"/>
        <end position="1310"/>
    </location>
</feature>
<dbReference type="PANTHER" id="PTHR10887:SF341">
    <property type="entry name" value="NFX1-TYPE ZINC FINGER-CONTAINING PROTEIN 1"/>
    <property type="match status" value="1"/>
</dbReference>
<gene>
    <name evidence="4" type="ORF">HYDPIDRAFT_33309</name>
</gene>